<dbReference type="VEuPathDB" id="FungiDB:ACJ73_10378"/>
<evidence type="ECO:0000313" key="7">
    <source>
        <dbReference type="Proteomes" id="UP000242791"/>
    </source>
</evidence>
<dbReference type="AlphaFoldDB" id="A0A1J9PNE1"/>
<feature type="region of interest" description="Disordered" evidence="4">
    <location>
        <begin position="110"/>
        <end position="138"/>
    </location>
</feature>
<comment type="caution">
    <text evidence="6">The sequence shown here is derived from an EMBL/GenBank/DDBJ whole genome shotgun (WGS) entry which is preliminary data.</text>
</comment>
<dbReference type="InterPro" id="IPR056924">
    <property type="entry name" value="SH3_Tf2-1"/>
</dbReference>
<comment type="subunit">
    <text evidence="2">Component of the NuA4 histone acetyltransferase complex.</text>
</comment>
<dbReference type="Proteomes" id="UP000242791">
    <property type="component" value="Unassembled WGS sequence"/>
</dbReference>
<dbReference type="InterPro" id="IPR016197">
    <property type="entry name" value="Chromo-like_dom_sf"/>
</dbReference>
<dbReference type="InterPro" id="IPR000953">
    <property type="entry name" value="Chromo/chromo_shadow_dom"/>
</dbReference>
<dbReference type="PANTHER" id="PTHR22812">
    <property type="entry name" value="CHROMOBOX PROTEIN"/>
    <property type="match status" value="1"/>
</dbReference>
<evidence type="ECO:0000313" key="6">
    <source>
        <dbReference type="EMBL" id="OJD09363.1"/>
    </source>
</evidence>
<keyword evidence="3" id="KW-0539">Nucleus</keyword>
<protein>
    <recommendedName>
        <fullName evidence="5">Chromo domain-containing protein</fullName>
    </recommendedName>
</protein>
<dbReference type="OrthoDB" id="4177918at2759"/>
<dbReference type="SUPFAM" id="SSF54160">
    <property type="entry name" value="Chromo domain-like"/>
    <property type="match status" value="1"/>
</dbReference>
<organism evidence="6 7">
    <name type="scientific">Blastomyces percursus</name>
    <dbReference type="NCBI Taxonomy" id="1658174"/>
    <lineage>
        <taxon>Eukaryota</taxon>
        <taxon>Fungi</taxon>
        <taxon>Dikarya</taxon>
        <taxon>Ascomycota</taxon>
        <taxon>Pezizomycotina</taxon>
        <taxon>Eurotiomycetes</taxon>
        <taxon>Eurotiomycetidae</taxon>
        <taxon>Onygenales</taxon>
        <taxon>Ajellomycetaceae</taxon>
        <taxon>Blastomyces</taxon>
    </lineage>
</organism>
<dbReference type="SMART" id="SM00298">
    <property type="entry name" value="CHROMO"/>
    <property type="match status" value="1"/>
</dbReference>
<dbReference type="STRING" id="1658174.A0A1J9PNE1"/>
<keyword evidence="7" id="KW-1185">Reference proteome</keyword>
<dbReference type="Gene3D" id="2.40.50.40">
    <property type="match status" value="1"/>
</dbReference>
<name>A0A1J9PNE1_9EURO</name>
<dbReference type="PROSITE" id="PS50013">
    <property type="entry name" value="CHROMO_2"/>
    <property type="match status" value="1"/>
</dbReference>
<evidence type="ECO:0000259" key="5">
    <source>
        <dbReference type="PROSITE" id="PS50013"/>
    </source>
</evidence>
<dbReference type="Pfam" id="PF24626">
    <property type="entry name" value="SH3_Tf2-1"/>
    <property type="match status" value="1"/>
</dbReference>
<evidence type="ECO:0000256" key="3">
    <source>
        <dbReference type="ARBA" id="ARBA00023242"/>
    </source>
</evidence>
<feature type="domain" description="Chromo" evidence="5">
    <location>
        <begin position="141"/>
        <end position="189"/>
    </location>
</feature>
<evidence type="ECO:0000256" key="4">
    <source>
        <dbReference type="SAM" id="MobiDB-lite"/>
    </source>
</evidence>
<comment type="subcellular location">
    <subcellularLocation>
        <location evidence="1">Nucleus</location>
    </subcellularLocation>
</comment>
<dbReference type="GO" id="GO:0006338">
    <property type="term" value="P:chromatin remodeling"/>
    <property type="evidence" value="ECO:0007669"/>
    <property type="project" value="UniProtKB-ARBA"/>
</dbReference>
<gene>
    <name evidence="6" type="ORF">ACJ73_10378</name>
</gene>
<sequence length="201" mass="23044">METSRSPARCADAIVRKLKAATECAQAALAVAQQEQEEQANRKRDPAYSYAVGDKVWLDLRNVKTDRPNKKLDVRYAKFEVLEKVGSHACRLNTPGGIHDVFNVKLLRPSAEDPLPSQRTHDHQPPARMTYGEEEEPQREYEIEKILAERTFKGTPELRVKWVGYARPTWEPRSAFENTVALDEWENQNPRGGWRWADEGS</sequence>
<evidence type="ECO:0000256" key="2">
    <source>
        <dbReference type="ARBA" id="ARBA00011353"/>
    </source>
</evidence>
<dbReference type="InterPro" id="IPR051219">
    <property type="entry name" value="Heterochromatin_chromo-domain"/>
</dbReference>
<accession>A0A1J9PNE1</accession>
<dbReference type="EMBL" id="LGTZ01003848">
    <property type="protein sequence ID" value="OJD09363.1"/>
    <property type="molecule type" value="Genomic_DNA"/>
</dbReference>
<evidence type="ECO:0000256" key="1">
    <source>
        <dbReference type="ARBA" id="ARBA00004123"/>
    </source>
</evidence>
<proteinExistence type="predicted"/>
<dbReference type="GO" id="GO:0005634">
    <property type="term" value="C:nucleus"/>
    <property type="evidence" value="ECO:0007669"/>
    <property type="project" value="UniProtKB-SubCell"/>
</dbReference>
<reference evidence="6 7" key="1">
    <citation type="submission" date="2015-08" db="EMBL/GenBank/DDBJ databases">
        <title>Emmonsia species relationships and genome sequence.</title>
        <authorList>
            <person name="Cuomo C.A."/>
            <person name="Schwartz I.S."/>
            <person name="Kenyon C."/>
            <person name="De Hoog G.S."/>
            <person name="Govender N.P."/>
            <person name="Botha A."/>
            <person name="Moreno L."/>
            <person name="De Vries M."/>
            <person name="Munoz J.F."/>
            <person name="Stielow J.B."/>
        </authorList>
    </citation>
    <scope>NUCLEOTIDE SEQUENCE [LARGE SCALE GENOMIC DNA]</scope>
    <source>
        <strain evidence="6 7">EI222</strain>
    </source>
</reference>